<dbReference type="OrthoDB" id="8173378at2759"/>
<dbReference type="EMBL" id="LNIX01000007">
    <property type="protein sequence ID" value="OXA51677.1"/>
    <property type="molecule type" value="Genomic_DNA"/>
</dbReference>
<feature type="compositionally biased region" description="Polar residues" evidence="1">
    <location>
        <begin position="314"/>
        <end position="325"/>
    </location>
</feature>
<organism evidence="3 4">
    <name type="scientific">Folsomia candida</name>
    <name type="common">Springtail</name>
    <dbReference type="NCBI Taxonomy" id="158441"/>
    <lineage>
        <taxon>Eukaryota</taxon>
        <taxon>Metazoa</taxon>
        <taxon>Ecdysozoa</taxon>
        <taxon>Arthropoda</taxon>
        <taxon>Hexapoda</taxon>
        <taxon>Collembola</taxon>
        <taxon>Entomobryomorpha</taxon>
        <taxon>Isotomoidea</taxon>
        <taxon>Isotomidae</taxon>
        <taxon>Proisotominae</taxon>
        <taxon>Folsomia</taxon>
    </lineage>
</organism>
<dbReference type="STRING" id="158441.A0A226E3X2"/>
<dbReference type="GO" id="GO:0036122">
    <property type="term" value="F:BMP binding"/>
    <property type="evidence" value="ECO:0007669"/>
    <property type="project" value="TreeGrafter"/>
</dbReference>
<dbReference type="OMA" id="HGKRYAP"/>
<dbReference type="AlphaFoldDB" id="A0A226E3X2"/>
<feature type="domain" description="VWFC" evidence="2">
    <location>
        <begin position="343"/>
        <end position="410"/>
    </location>
</feature>
<dbReference type="SUPFAM" id="SSF57603">
    <property type="entry name" value="FnI-like domain"/>
    <property type="match status" value="3"/>
</dbReference>
<dbReference type="InterPro" id="IPR001007">
    <property type="entry name" value="VWF_dom"/>
</dbReference>
<protein>
    <submittedName>
        <fullName evidence="3">Chordin-like protein 1</fullName>
    </submittedName>
</protein>
<proteinExistence type="predicted"/>
<dbReference type="Gene3D" id="2.10.70.10">
    <property type="entry name" value="Complement Module, domain 1"/>
    <property type="match status" value="1"/>
</dbReference>
<dbReference type="PROSITE" id="PS50184">
    <property type="entry name" value="VWFC_2"/>
    <property type="match status" value="3"/>
</dbReference>
<accession>A0A226E3X2</accession>
<feature type="compositionally biased region" description="Gly residues" evidence="1">
    <location>
        <begin position="95"/>
        <end position="109"/>
    </location>
</feature>
<evidence type="ECO:0000256" key="1">
    <source>
        <dbReference type="SAM" id="MobiDB-lite"/>
    </source>
</evidence>
<dbReference type="Pfam" id="PF00093">
    <property type="entry name" value="VWC"/>
    <property type="match status" value="2"/>
</dbReference>
<gene>
    <name evidence="3" type="ORF">Fcan01_13771</name>
</gene>
<dbReference type="GO" id="GO:0005615">
    <property type="term" value="C:extracellular space"/>
    <property type="evidence" value="ECO:0007669"/>
    <property type="project" value="TreeGrafter"/>
</dbReference>
<dbReference type="PANTHER" id="PTHR46303">
    <property type="entry name" value="VWFC DOMAIN-CONTAINING PROTEIN"/>
    <property type="match status" value="1"/>
</dbReference>
<feature type="domain" description="VWFC" evidence="2">
    <location>
        <begin position="19"/>
        <end position="85"/>
    </location>
</feature>
<feature type="region of interest" description="Disordered" evidence="1">
    <location>
        <begin position="92"/>
        <end position="127"/>
    </location>
</feature>
<dbReference type="InterPro" id="IPR045717">
    <property type="entry name" value="CHRDL1/2"/>
</dbReference>
<evidence type="ECO:0000313" key="4">
    <source>
        <dbReference type="Proteomes" id="UP000198287"/>
    </source>
</evidence>
<evidence type="ECO:0000313" key="3">
    <source>
        <dbReference type="EMBL" id="OXA51677.1"/>
    </source>
</evidence>
<dbReference type="SMART" id="SM00214">
    <property type="entry name" value="VWC"/>
    <property type="match status" value="3"/>
</dbReference>
<evidence type="ECO:0000259" key="2">
    <source>
        <dbReference type="PROSITE" id="PS50184"/>
    </source>
</evidence>
<dbReference type="Proteomes" id="UP000198287">
    <property type="component" value="Unassembled WGS sequence"/>
</dbReference>
<name>A0A226E3X2_FOLCA</name>
<keyword evidence="4" id="KW-1185">Reference proteome</keyword>
<dbReference type="PROSITE" id="PS01208">
    <property type="entry name" value="VWFC_1"/>
    <property type="match status" value="2"/>
</dbReference>
<sequence length="554" mass="59516">MSLLIFGESVHSQSLPEKVFCRFRNKEYAPGDVWYPTSSISYGSSCIICTCLSTGRQNCTKQECPSDCHLDRPSHLKHPCCKVCDERDSDSSQSAGGGGGAQSFSGGGVVTASDPESGEEEDEDGDLVTENSEFVSCLHQGKIYRDGESFTANVSGLPIQATDQCMQCMCQTGMVLCQMKACSSFKCSSSGSGSSSSGFSLTSSFGPGGAAGASSQSSIEACCQRCAAWRKPRGSESNTNIIHQHQTSNSGDLDYPKARSPPSLGFGGDSSLSVTKDRFGDQTQRPVDEGGSGSSGSIESSITFRDGGAFPPGSGSSITMSNNLDGSSVGGGGGNKEKTSQFDDCVSAGRYYMHGSSWHPVIGPFGTMECVVCKCMKGQIDCGRLKCPPKKELPCAKPVKVEGHCCPICTSMISNDGSKMCVSGKQEVTALRSHGIGLNNTELVNFAFIKQRRNTSPQVDLHEWTLRDGEITQFSTKYISLPDFNEIKTRQTFTLLGATNEKNLDKFTRREKKLEKKGCVARCAARISSLERSLRIHRLIARKQCLMHERSVNT</sequence>
<feature type="compositionally biased region" description="Acidic residues" evidence="1">
    <location>
        <begin position="116"/>
        <end position="127"/>
    </location>
</feature>
<dbReference type="GO" id="GO:0030154">
    <property type="term" value="P:cell differentiation"/>
    <property type="evidence" value="ECO:0007669"/>
    <property type="project" value="TreeGrafter"/>
</dbReference>
<reference evidence="3 4" key="1">
    <citation type="submission" date="2015-12" db="EMBL/GenBank/DDBJ databases">
        <title>The genome of Folsomia candida.</title>
        <authorList>
            <person name="Faddeeva A."/>
            <person name="Derks M.F."/>
            <person name="Anvar Y."/>
            <person name="Smit S."/>
            <person name="Van Straalen N."/>
            <person name="Roelofs D."/>
        </authorList>
    </citation>
    <scope>NUCLEOTIDE SEQUENCE [LARGE SCALE GENOMIC DNA]</scope>
    <source>
        <strain evidence="3 4">VU population</strain>
        <tissue evidence="3">Whole body</tissue>
    </source>
</reference>
<comment type="caution">
    <text evidence="3">The sequence shown here is derived from an EMBL/GenBank/DDBJ whole genome shotgun (WGS) entry which is preliminary data.</text>
</comment>
<dbReference type="Gene3D" id="6.20.200.20">
    <property type="match status" value="1"/>
</dbReference>
<feature type="domain" description="VWFC" evidence="2">
    <location>
        <begin position="135"/>
        <end position="227"/>
    </location>
</feature>
<feature type="region of interest" description="Disordered" evidence="1">
    <location>
        <begin position="246"/>
        <end position="339"/>
    </location>
</feature>
<dbReference type="GO" id="GO:0030514">
    <property type="term" value="P:negative regulation of BMP signaling pathway"/>
    <property type="evidence" value="ECO:0007669"/>
    <property type="project" value="TreeGrafter"/>
</dbReference>
<dbReference type="PANTHER" id="PTHR46303:SF1">
    <property type="entry name" value="VWFC DOMAIN-CONTAINING PROTEIN"/>
    <property type="match status" value="1"/>
</dbReference>